<dbReference type="InterPro" id="IPR026289">
    <property type="entry name" value="SBP_TakP-like"/>
</dbReference>
<dbReference type="PANTHER" id="PTHR33376:SF5">
    <property type="entry name" value="EXTRACYTOPLASMIC SOLUTE RECEPTOR PROTEIN"/>
    <property type="match status" value="1"/>
</dbReference>
<evidence type="ECO:0000256" key="1">
    <source>
        <dbReference type="ARBA" id="ARBA00022729"/>
    </source>
</evidence>
<dbReference type="EMBL" id="JACIEM010000004">
    <property type="protein sequence ID" value="MBB4004433.1"/>
    <property type="molecule type" value="Genomic_DNA"/>
</dbReference>
<dbReference type="PIRSF" id="PIRSF039026">
    <property type="entry name" value="SiaP"/>
    <property type="match status" value="1"/>
</dbReference>
<dbReference type="Gene3D" id="3.40.190.170">
    <property type="entry name" value="Bacterial extracellular solute-binding protein, family 7"/>
    <property type="match status" value="1"/>
</dbReference>
<evidence type="ECO:0000256" key="2">
    <source>
        <dbReference type="PIRSR" id="PIRSR039026-1"/>
    </source>
</evidence>
<feature type="binding site" evidence="3">
    <location>
        <position position="215"/>
    </location>
    <ligand>
        <name>Na(+)</name>
        <dbReference type="ChEBI" id="CHEBI:29101"/>
    </ligand>
</feature>
<keyword evidence="6" id="KW-1185">Reference proteome</keyword>
<sequence length="358" mass="39343">MTQTSTRLARQFLAATALMCFVAPAGAQDSAIKWSMQSWFPSNLPQAGTLGKEIERKIEAVSGGNFQIQFFEPGALMPPAECFDAVSAGAIEACWTIAAYWQGRNPAFSIFAATPFGPQWPELLGWFYDGGGKELYEPLYNQFNIHGMPCGGMSPEAAGWFNKEINTAEDFAGLKMRIPGLGAAALDKAGASTQLLAAGDIYPALELGTIDATEFATPSADRVLGFHEVAANYYFPGWHQPATFYELIINLDSWNGLSDTQKVQLEMVCGDNVRQAIVEGESRQSDALAFFDEQGVNVARLPEEVLEALNNHWLAVVEEYSAQSPEFAAAWESLETFRAKHKRWSDLQETHSLEFLND</sequence>
<name>A0A7W6HFY6_9HYPH</name>
<keyword evidence="3" id="KW-0479">Metal-binding</keyword>
<protein>
    <submittedName>
        <fullName evidence="5">TRAP-type mannitol/chloroaromatic compound transport system substrate-binding protein</fullName>
    </submittedName>
</protein>
<feature type="binding site" evidence="2">
    <location>
        <position position="156"/>
    </location>
    <ligand>
        <name>substrate</name>
    </ligand>
</feature>
<dbReference type="InterPro" id="IPR038404">
    <property type="entry name" value="TRAP_DctP_sf"/>
</dbReference>
<keyword evidence="1 4" id="KW-0732">Signal</keyword>
<dbReference type="PANTHER" id="PTHR33376">
    <property type="match status" value="1"/>
</dbReference>
<organism evidence="5 6">
    <name type="scientific">Aurantimonas endophytica</name>
    <dbReference type="NCBI Taxonomy" id="1522175"/>
    <lineage>
        <taxon>Bacteria</taxon>
        <taxon>Pseudomonadati</taxon>
        <taxon>Pseudomonadota</taxon>
        <taxon>Alphaproteobacteria</taxon>
        <taxon>Hyphomicrobiales</taxon>
        <taxon>Aurantimonadaceae</taxon>
        <taxon>Aurantimonas</taxon>
    </lineage>
</organism>
<dbReference type="Pfam" id="PF03480">
    <property type="entry name" value="DctP"/>
    <property type="match status" value="1"/>
</dbReference>
<feature type="signal peptide" evidence="4">
    <location>
        <begin position="1"/>
        <end position="27"/>
    </location>
</feature>
<dbReference type="RefSeq" id="WP_183210002.1">
    <property type="nucleotide sequence ID" value="NZ_JAAAMM010000004.1"/>
</dbReference>
<gene>
    <name evidence="5" type="ORF">GGR03_003521</name>
</gene>
<feature type="chain" id="PRO_5031488905" evidence="4">
    <location>
        <begin position="28"/>
        <end position="358"/>
    </location>
</feature>
<dbReference type="InterPro" id="IPR018389">
    <property type="entry name" value="DctP_fam"/>
</dbReference>
<feature type="binding site" evidence="3">
    <location>
        <position position="214"/>
    </location>
    <ligand>
        <name>substrate</name>
    </ligand>
</feature>
<dbReference type="GO" id="GO:0046872">
    <property type="term" value="F:metal ion binding"/>
    <property type="evidence" value="ECO:0007669"/>
    <property type="project" value="UniProtKB-KW"/>
</dbReference>
<reference evidence="5 6" key="1">
    <citation type="submission" date="2020-08" db="EMBL/GenBank/DDBJ databases">
        <title>Genomic Encyclopedia of Type Strains, Phase IV (KMG-IV): sequencing the most valuable type-strain genomes for metagenomic binning, comparative biology and taxonomic classification.</title>
        <authorList>
            <person name="Goeker M."/>
        </authorList>
    </citation>
    <scope>NUCLEOTIDE SEQUENCE [LARGE SCALE GENOMIC DNA]</scope>
    <source>
        <strain evidence="5 6">DSM 103570</strain>
    </source>
</reference>
<evidence type="ECO:0000256" key="4">
    <source>
        <dbReference type="SAM" id="SignalP"/>
    </source>
</evidence>
<accession>A0A7W6HFY6</accession>
<dbReference type="Proteomes" id="UP000588647">
    <property type="component" value="Unassembled WGS sequence"/>
</dbReference>
<evidence type="ECO:0000256" key="3">
    <source>
        <dbReference type="PIRSR" id="PIRSR039026-2"/>
    </source>
</evidence>
<comment type="caution">
    <text evidence="5">The sequence shown here is derived from an EMBL/GenBank/DDBJ whole genome shotgun (WGS) entry which is preliminary data.</text>
</comment>
<evidence type="ECO:0000313" key="5">
    <source>
        <dbReference type="EMBL" id="MBB4004433.1"/>
    </source>
</evidence>
<feature type="binding site" evidence="3">
    <location>
        <position position="240"/>
    </location>
    <ligand>
        <name>substrate</name>
    </ligand>
</feature>
<evidence type="ECO:0000313" key="6">
    <source>
        <dbReference type="Proteomes" id="UP000588647"/>
    </source>
</evidence>
<dbReference type="GO" id="GO:0031317">
    <property type="term" value="C:tripartite ATP-independent periplasmic transporter complex"/>
    <property type="evidence" value="ECO:0007669"/>
    <property type="project" value="InterPro"/>
</dbReference>
<dbReference type="AlphaFoldDB" id="A0A7W6HFY6"/>
<dbReference type="Gene3D" id="3.40.190.10">
    <property type="entry name" value="Periplasmic binding protein-like II"/>
    <property type="match status" value="1"/>
</dbReference>
<proteinExistence type="predicted"/>
<feature type="binding site" evidence="2">
    <location>
        <position position="177"/>
    </location>
    <ligand>
        <name>substrate</name>
    </ligand>
</feature>
<dbReference type="CDD" id="cd13604">
    <property type="entry name" value="PBP2_TRAP_ketoacid_lactate_like"/>
    <property type="match status" value="1"/>
</dbReference>
<dbReference type="GO" id="GO:0055085">
    <property type="term" value="P:transmembrane transport"/>
    <property type="evidence" value="ECO:0007669"/>
    <property type="project" value="InterPro"/>
</dbReference>